<evidence type="ECO:0000259" key="9">
    <source>
        <dbReference type="PROSITE" id="PS51384"/>
    </source>
</evidence>
<protein>
    <recommendedName>
        <fullName evidence="3">ferric-chelate reductase (NADPH)</fullName>
        <ecNumber evidence="3">1.16.1.9</ecNumber>
    </recommendedName>
</protein>
<feature type="domain" description="FAD-binding FR-type" evidence="9">
    <location>
        <begin position="91"/>
        <end position="209"/>
    </location>
</feature>
<evidence type="ECO:0000256" key="1">
    <source>
        <dbReference type="ARBA" id="ARBA00004651"/>
    </source>
</evidence>
<evidence type="ECO:0000256" key="6">
    <source>
        <dbReference type="ARBA" id="ARBA00022982"/>
    </source>
</evidence>
<name>A0AAV5AGE5_9AGAM</name>
<sequence length="414" mass="46124">MRRFILIIVSSRSILVTAADIIHRPWVRVGVTVASSYTILVLISMRPIRKSLEADRVFYSVILGGAYYHLAKGPGYTPYILPSFILWGSDRSLRLFRVLYFNRGGSSATAELISPNMIRLTLERKMTWRPGQCAFLTVPSVAHVPFEAHPFTMACLSEDRETNQLVFLIGARGGFTKRLRDFVRCNSHEKGMAPISVYVDGPYGSPPDPNAFEHVILISGIVFPPSSRDIFSFFIGGSGISYTLPLLQTLIRTAPSKTVCRSITFIWAIPYLGNLSWASQALSEALQKCPPNLEITIYVYVTKGDNEINTEDETLTEKACVRTPTDTVFSHKDIRVERERPNIQGLLLKQIDRLSHASSISVDVAGPPSLAKDVRKALSFRSLQGNLMGPNITLHVETYGIAHAELEIDVQPNR</sequence>
<keyword evidence="4" id="KW-0813">Transport</keyword>
<evidence type="ECO:0000313" key="11">
    <source>
        <dbReference type="Proteomes" id="UP001050691"/>
    </source>
</evidence>
<evidence type="ECO:0000256" key="2">
    <source>
        <dbReference type="ARBA" id="ARBA00006278"/>
    </source>
</evidence>
<dbReference type="Proteomes" id="UP001050691">
    <property type="component" value="Unassembled WGS sequence"/>
</dbReference>
<keyword evidence="5" id="KW-0472">Membrane</keyword>
<dbReference type="GO" id="GO:0015677">
    <property type="term" value="P:copper ion import"/>
    <property type="evidence" value="ECO:0007669"/>
    <property type="project" value="TreeGrafter"/>
</dbReference>
<dbReference type="InterPro" id="IPR013121">
    <property type="entry name" value="Fe_red_NAD-bd_6"/>
</dbReference>
<comment type="caution">
    <text evidence="10">The sequence shown here is derived from an EMBL/GenBank/DDBJ whole genome shotgun (WGS) entry which is preliminary data.</text>
</comment>
<dbReference type="Gene3D" id="3.40.50.80">
    <property type="entry name" value="Nucleotide-binding domain of ferredoxin-NADP reductase (FNR) module"/>
    <property type="match status" value="1"/>
</dbReference>
<dbReference type="Pfam" id="PF08030">
    <property type="entry name" value="NAD_binding_6"/>
    <property type="match status" value="1"/>
</dbReference>
<dbReference type="InterPro" id="IPR017938">
    <property type="entry name" value="Riboflavin_synthase-like_b-brl"/>
</dbReference>
<dbReference type="SUPFAM" id="SSF63380">
    <property type="entry name" value="Riboflavin synthase domain-like"/>
    <property type="match status" value="1"/>
</dbReference>
<comment type="subcellular location">
    <subcellularLocation>
        <location evidence="1">Cell membrane</location>
        <topology evidence="1">Multi-pass membrane protein</topology>
    </subcellularLocation>
</comment>
<comment type="similarity">
    <text evidence="2">Belongs to the ferric reductase (FRE) family.</text>
</comment>
<evidence type="ECO:0000256" key="7">
    <source>
        <dbReference type="ARBA" id="ARBA00023002"/>
    </source>
</evidence>
<organism evidence="10 11">
    <name type="scientific">Clathrus columnatus</name>
    <dbReference type="NCBI Taxonomy" id="1419009"/>
    <lineage>
        <taxon>Eukaryota</taxon>
        <taxon>Fungi</taxon>
        <taxon>Dikarya</taxon>
        <taxon>Basidiomycota</taxon>
        <taxon>Agaricomycotina</taxon>
        <taxon>Agaricomycetes</taxon>
        <taxon>Phallomycetidae</taxon>
        <taxon>Phallales</taxon>
        <taxon>Clathraceae</taxon>
        <taxon>Clathrus</taxon>
    </lineage>
</organism>
<keyword evidence="5" id="KW-1003">Cell membrane</keyword>
<evidence type="ECO:0000256" key="8">
    <source>
        <dbReference type="ARBA" id="ARBA00048483"/>
    </source>
</evidence>
<dbReference type="PANTHER" id="PTHR32361:SF9">
    <property type="entry name" value="FERRIC REDUCTASE TRANSMEMBRANE COMPONENT 3-RELATED"/>
    <property type="match status" value="1"/>
</dbReference>
<dbReference type="Pfam" id="PF08022">
    <property type="entry name" value="FAD_binding_8"/>
    <property type="match status" value="1"/>
</dbReference>
<dbReference type="InterPro" id="IPR051410">
    <property type="entry name" value="Ferric/Cupric_Reductase"/>
</dbReference>
<keyword evidence="11" id="KW-1185">Reference proteome</keyword>
<evidence type="ECO:0000256" key="3">
    <source>
        <dbReference type="ARBA" id="ARBA00012668"/>
    </source>
</evidence>
<dbReference type="AlphaFoldDB" id="A0AAV5AGE5"/>
<dbReference type="PANTHER" id="PTHR32361">
    <property type="entry name" value="FERRIC/CUPRIC REDUCTASE TRANSMEMBRANE COMPONENT"/>
    <property type="match status" value="1"/>
</dbReference>
<dbReference type="SUPFAM" id="SSF52343">
    <property type="entry name" value="Ferredoxin reductase-like, C-terminal NADP-linked domain"/>
    <property type="match status" value="1"/>
</dbReference>
<dbReference type="EMBL" id="BPWL01000009">
    <property type="protein sequence ID" value="GJJ13711.1"/>
    <property type="molecule type" value="Genomic_DNA"/>
</dbReference>
<dbReference type="EC" id="1.16.1.9" evidence="3"/>
<accession>A0AAV5AGE5</accession>
<dbReference type="InterPro" id="IPR013112">
    <property type="entry name" value="FAD-bd_8"/>
</dbReference>
<dbReference type="PROSITE" id="PS51384">
    <property type="entry name" value="FAD_FR"/>
    <property type="match status" value="1"/>
</dbReference>
<dbReference type="GO" id="GO:0006879">
    <property type="term" value="P:intracellular iron ion homeostasis"/>
    <property type="evidence" value="ECO:0007669"/>
    <property type="project" value="TreeGrafter"/>
</dbReference>
<keyword evidence="6" id="KW-0249">Electron transport</keyword>
<dbReference type="GO" id="GO:0005886">
    <property type="term" value="C:plasma membrane"/>
    <property type="evidence" value="ECO:0007669"/>
    <property type="project" value="UniProtKB-SubCell"/>
</dbReference>
<evidence type="ECO:0000256" key="4">
    <source>
        <dbReference type="ARBA" id="ARBA00022448"/>
    </source>
</evidence>
<keyword evidence="7" id="KW-0560">Oxidoreductase</keyword>
<reference evidence="10" key="1">
    <citation type="submission" date="2021-10" db="EMBL/GenBank/DDBJ databases">
        <title>De novo Genome Assembly of Clathrus columnatus (Basidiomycota, Fungi) Using Illumina and Nanopore Sequence Data.</title>
        <authorList>
            <person name="Ogiso-Tanaka E."/>
            <person name="Itagaki H."/>
            <person name="Hosoya T."/>
            <person name="Hosaka K."/>
        </authorList>
    </citation>
    <scope>NUCLEOTIDE SEQUENCE</scope>
    <source>
        <strain evidence="10">MO-923</strain>
    </source>
</reference>
<proteinExistence type="inferred from homology"/>
<dbReference type="InterPro" id="IPR017927">
    <property type="entry name" value="FAD-bd_FR_type"/>
</dbReference>
<dbReference type="CDD" id="cd06186">
    <property type="entry name" value="NOX_Duox_like_FAD_NADP"/>
    <property type="match status" value="1"/>
</dbReference>
<dbReference type="InterPro" id="IPR039261">
    <property type="entry name" value="FNR_nucleotide-bd"/>
</dbReference>
<evidence type="ECO:0000256" key="5">
    <source>
        <dbReference type="ARBA" id="ARBA00022475"/>
    </source>
</evidence>
<dbReference type="GO" id="GO:0006826">
    <property type="term" value="P:iron ion transport"/>
    <property type="evidence" value="ECO:0007669"/>
    <property type="project" value="TreeGrafter"/>
</dbReference>
<comment type="catalytic activity">
    <reaction evidence="8">
        <text>2 a Fe(II)-siderophore + NADP(+) + H(+) = 2 a Fe(III)-siderophore + NADPH</text>
        <dbReference type="Rhea" id="RHEA:28795"/>
        <dbReference type="Rhea" id="RHEA-COMP:11342"/>
        <dbReference type="Rhea" id="RHEA-COMP:11344"/>
        <dbReference type="ChEBI" id="CHEBI:15378"/>
        <dbReference type="ChEBI" id="CHEBI:29033"/>
        <dbReference type="ChEBI" id="CHEBI:29034"/>
        <dbReference type="ChEBI" id="CHEBI:57783"/>
        <dbReference type="ChEBI" id="CHEBI:58349"/>
        <dbReference type="EC" id="1.16.1.9"/>
    </reaction>
</comment>
<dbReference type="GO" id="GO:0052851">
    <property type="term" value="F:ferric-chelate reductase (NADPH) activity"/>
    <property type="evidence" value="ECO:0007669"/>
    <property type="project" value="UniProtKB-EC"/>
</dbReference>
<evidence type="ECO:0000313" key="10">
    <source>
        <dbReference type="EMBL" id="GJJ13711.1"/>
    </source>
</evidence>
<gene>
    <name evidence="10" type="ORF">Clacol_007967</name>
</gene>